<dbReference type="SUPFAM" id="SSF50370">
    <property type="entry name" value="Ricin B-like lectins"/>
    <property type="match status" value="1"/>
</dbReference>
<name>A0A8H5GY01_9AGAR</name>
<reference evidence="3 4" key="1">
    <citation type="journal article" date="2020" name="ISME J.">
        <title>Uncovering the hidden diversity of litter-decomposition mechanisms in mushroom-forming fungi.</title>
        <authorList>
            <person name="Floudas D."/>
            <person name="Bentzer J."/>
            <person name="Ahren D."/>
            <person name="Johansson T."/>
            <person name="Persson P."/>
            <person name="Tunlid A."/>
        </authorList>
    </citation>
    <scope>NUCLEOTIDE SEQUENCE [LARGE SCALE GENOMIC DNA]</scope>
    <source>
        <strain evidence="3 4">CBS 291.85</strain>
    </source>
</reference>
<feature type="chain" id="PRO_5034318622" description="Ricin B lectin domain-containing protein" evidence="1">
    <location>
        <begin position="17"/>
        <end position="848"/>
    </location>
</feature>
<feature type="domain" description="Ricin B lectin" evidence="2">
    <location>
        <begin position="14"/>
        <end position="141"/>
    </location>
</feature>
<dbReference type="CDD" id="cd00161">
    <property type="entry name" value="beta-trefoil_Ricin-like"/>
    <property type="match status" value="1"/>
</dbReference>
<sequence>MKSLSVLAALVIGVHALSLNSGLAPNKCITASSNTDGAAVKIGQCSGSSSQQWTYSGGGFRIFGNKCLDVPSGEDDDGVELQIWTCYDGNTNQQWRYKGDHIVWDGHGKCLDMTNGNTDDGNPVQIWSCSTPNPNQVWNSQNGGSGGPSAGASVSTVTVSATQTTTATRTVSTPRSTFTVSATKTITVTNTVTTTQAPPAVTTVFSCPQTNDAGQQLTDSQNLQVTVNGKPVSAVKCVYDPALRKRAGSGCLYSPATGTYISADGSSSSSGCPTTLAKQVIAVPATCPVLTATITATPSSNSITCPVSTSTITLGNVTITATGRIVTSTVGNVTITASASTISSNVTITGAPSICAISTRTVNATVTVTQSARATSASTISSNVTTTGTPSTCPISTRTVNATVTVTQPAPTASTTTYSCPKLNSAQQVLSSTQATQVTINGTLTNVVQCVYASALATKRDSNVGCYYSPTTGALVSGGSSGCPIRSHTHSFPCQCFDGDGYSNPARFHSYSSQPTGAIAPANGTTNGTFTNSTTVTFTQSASTANCTANSTSTVTVANTTITQAATTATVTAAPFHYACPTAGLGGEPLLNPPIGSQRLTKYSNPVSQGFRCLYNLTDGTTTSCLYINNGTLASLYNNSAQCPTALDQPAGFTTYSYTSWTTTTETTTQTNTATVTAAFFYWQCPATSVSNDTLTSQQDETTSGIVHSCTYAQRYGCSYTSTGQLTTAWGQDPGCPLSINKVNGIPTATVTIPPSTVTLPAATVTQPFYYWQCPPTATNGDGLTSSSDGNPFGQFDVGRGCVYKSNYTCFYSTNTGQLAGVGQVQSASCPQSIIKVNGVPTVTVTVH</sequence>
<dbReference type="Gene3D" id="2.80.10.50">
    <property type="match status" value="2"/>
</dbReference>
<feature type="signal peptide" evidence="1">
    <location>
        <begin position="1"/>
        <end position="16"/>
    </location>
</feature>
<proteinExistence type="predicted"/>
<accession>A0A8H5GY01</accession>
<dbReference type="Proteomes" id="UP000559256">
    <property type="component" value="Unassembled WGS sequence"/>
</dbReference>
<dbReference type="InterPro" id="IPR000772">
    <property type="entry name" value="Ricin_B_lectin"/>
</dbReference>
<dbReference type="EMBL" id="JAACJM010000004">
    <property type="protein sequence ID" value="KAF5373168.1"/>
    <property type="molecule type" value="Genomic_DNA"/>
</dbReference>
<keyword evidence="4" id="KW-1185">Reference proteome</keyword>
<dbReference type="OrthoDB" id="6770063at2759"/>
<evidence type="ECO:0000256" key="1">
    <source>
        <dbReference type="SAM" id="SignalP"/>
    </source>
</evidence>
<keyword evidence="1" id="KW-0732">Signal</keyword>
<dbReference type="SMART" id="SM00458">
    <property type="entry name" value="RICIN"/>
    <property type="match status" value="1"/>
</dbReference>
<comment type="caution">
    <text evidence="3">The sequence shown here is derived from an EMBL/GenBank/DDBJ whole genome shotgun (WGS) entry which is preliminary data.</text>
</comment>
<evidence type="ECO:0000313" key="4">
    <source>
        <dbReference type="Proteomes" id="UP000559256"/>
    </source>
</evidence>
<evidence type="ECO:0000313" key="3">
    <source>
        <dbReference type="EMBL" id="KAF5373168.1"/>
    </source>
</evidence>
<dbReference type="AlphaFoldDB" id="A0A8H5GY01"/>
<dbReference type="Pfam" id="PF00652">
    <property type="entry name" value="Ricin_B_lectin"/>
    <property type="match status" value="1"/>
</dbReference>
<evidence type="ECO:0000259" key="2">
    <source>
        <dbReference type="SMART" id="SM00458"/>
    </source>
</evidence>
<protein>
    <recommendedName>
        <fullName evidence="2">Ricin B lectin domain-containing protein</fullName>
    </recommendedName>
</protein>
<dbReference type="InterPro" id="IPR035992">
    <property type="entry name" value="Ricin_B-like_lectins"/>
</dbReference>
<gene>
    <name evidence="3" type="ORF">D9758_001519</name>
</gene>
<dbReference type="PROSITE" id="PS50231">
    <property type="entry name" value="RICIN_B_LECTIN"/>
    <property type="match status" value="1"/>
</dbReference>
<organism evidence="3 4">
    <name type="scientific">Tetrapyrgos nigripes</name>
    <dbReference type="NCBI Taxonomy" id="182062"/>
    <lineage>
        <taxon>Eukaryota</taxon>
        <taxon>Fungi</taxon>
        <taxon>Dikarya</taxon>
        <taxon>Basidiomycota</taxon>
        <taxon>Agaricomycotina</taxon>
        <taxon>Agaricomycetes</taxon>
        <taxon>Agaricomycetidae</taxon>
        <taxon>Agaricales</taxon>
        <taxon>Marasmiineae</taxon>
        <taxon>Marasmiaceae</taxon>
        <taxon>Tetrapyrgos</taxon>
    </lineage>
</organism>